<evidence type="ECO:0000259" key="3">
    <source>
        <dbReference type="PROSITE" id="PS51459"/>
    </source>
</evidence>
<dbReference type="Gene3D" id="1.10.3290.10">
    <property type="entry name" value="Fido-like domain"/>
    <property type="match status" value="1"/>
</dbReference>
<dbReference type="OrthoDB" id="9807853at2"/>
<organism evidence="4 5">
    <name type="scientific">Lautropia dentalis</name>
    <dbReference type="NCBI Taxonomy" id="2490857"/>
    <lineage>
        <taxon>Bacteria</taxon>
        <taxon>Pseudomonadati</taxon>
        <taxon>Pseudomonadota</taxon>
        <taxon>Betaproteobacteria</taxon>
        <taxon>Burkholderiales</taxon>
        <taxon>Burkholderiaceae</taxon>
        <taxon>Lautropia</taxon>
    </lineage>
</organism>
<dbReference type="PANTHER" id="PTHR13504:SF38">
    <property type="entry name" value="FIDO DOMAIN-CONTAINING PROTEIN"/>
    <property type="match status" value="1"/>
</dbReference>
<keyword evidence="5" id="KW-1185">Reference proteome</keyword>
<feature type="binding site" evidence="1">
    <location>
        <begin position="187"/>
        <end position="194"/>
    </location>
    <ligand>
        <name>ATP</name>
        <dbReference type="ChEBI" id="CHEBI:30616"/>
    </ligand>
</feature>
<evidence type="ECO:0000256" key="1">
    <source>
        <dbReference type="PIRSR" id="PIRSR640198-2"/>
    </source>
</evidence>
<accession>A0A3R8NRV8</accession>
<dbReference type="InterPro" id="IPR040198">
    <property type="entry name" value="Fido_containing"/>
</dbReference>
<keyword evidence="1" id="KW-0547">Nucleotide-binding</keyword>
<gene>
    <name evidence="4" type="ORF">EHV23_13685</name>
</gene>
<dbReference type="AlphaFoldDB" id="A0A3R8NRV8"/>
<dbReference type="PANTHER" id="PTHR13504">
    <property type="entry name" value="FIDO DOMAIN-CONTAINING PROTEIN DDB_G0283145"/>
    <property type="match status" value="1"/>
</dbReference>
<keyword evidence="1" id="KW-0067">ATP-binding</keyword>
<dbReference type="GO" id="GO:0005524">
    <property type="term" value="F:ATP binding"/>
    <property type="evidence" value="ECO:0007669"/>
    <property type="project" value="UniProtKB-KW"/>
</dbReference>
<feature type="site" description="Important for autoinhibition of adenylyltransferase activity" evidence="2">
    <location>
        <position position="56"/>
    </location>
</feature>
<feature type="domain" description="Fido" evidence="3">
    <location>
        <begin position="105"/>
        <end position="241"/>
    </location>
</feature>
<dbReference type="EMBL" id="RRUE01000002">
    <property type="protein sequence ID" value="RRN44362.1"/>
    <property type="molecule type" value="Genomic_DNA"/>
</dbReference>
<dbReference type="InterPro" id="IPR036597">
    <property type="entry name" value="Fido-like_dom_sf"/>
</dbReference>
<sequence>MQSDPSFVAHRPILSDTDRQRLYHLAARLPLAQFRADTRNYEEMAVDFVFTSARIEGNTYDRIDTDNLLRLGVTAGGKRFSDAIMLVNLRDGFARVMAIEPDSRLDLDYLCDLHKILMKDLLPVHEQGIVRTTHVTIGGSSYDPPADPARLRTEIRFILPEASRYTDPFERAIYLHCNLAYLQYFRDGNKRTARLMQTAALVQGNVLPLFFHDSLIDRYQRATVHYYETGDYAPYVSFFIDNYALAISRLLGDAAHGSDALTSAEARLAADEYERRLAMLPSLERAGGPAHIFWEQAQEALNAHESPDRVNWPDIERRTLVESIARHGHDPEGVAAILCKYSPAAVTPEQQQAILEDAGRLGEALLVNYKQKPF</sequence>
<dbReference type="RefSeq" id="WP_125096556.1">
    <property type="nucleotide sequence ID" value="NZ_RRUE01000002.1"/>
</dbReference>
<proteinExistence type="predicted"/>
<reference evidence="4 5" key="1">
    <citation type="submission" date="2018-11" db="EMBL/GenBank/DDBJ databases">
        <title>Genome sequencing of Lautropia sp. KCOM 2505 (= ChDC F240).</title>
        <authorList>
            <person name="Kook J.-K."/>
            <person name="Park S.-N."/>
            <person name="Lim Y.K."/>
        </authorList>
    </citation>
    <scope>NUCLEOTIDE SEQUENCE [LARGE SCALE GENOMIC DNA]</scope>
    <source>
        <strain evidence="4 5">KCOM 2505</strain>
    </source>
</reference>
<dbReference type="Pfam" id="PF02661">
    <property type="entry name" value="Fic"/>
    <property type="match status" value="1"/>
</dbReference>
<comment type="caution">
    <text evidence="4">The sequence shown here is derived from an EMBL/GenBank/DDBJ whole genome shotgun (WGS) entry which is preliminary data.</text>
</comment>
<dbReference type="PROSITE" id="PS51459">
    <property type="entry name" value="FIDO"/>
    <property type="match status" value="1"/>
</dbReference>
<protein>
    <submittedName>
        <fullName evidence="4">Fic family protein</fullName>
    </submittedName>
</protein>
<evidence type="ECO:0000313" key="4">
    <source>
        <dbReference type="EMBL" id="RRN44362.1"/>
    </source>
</evidence>
<dbReference type="InterPro" id="IPR003812">
    <property type="entry name" value="Fido"/>
</dbReference>
<dbReference type="SUPFAM" id="SSF140931">
    <property type="entry name" value="Fic-like"/>
    <property type="match status" value="1"/>
</dbReference>
<dbReference type="Proteomes" id="UP000270261">
    <property type="component" value="Unassembled WGS sequence"/>
</dbReference>
<name>A0A3R8NRV8_9BURK</name>
<evidence type="ECO:0000313" key="5">
    <source>
        <dbReference type="Proteomes" id="UP000270261"/>
    </source>
</evidence>
<evidence type="ECO:0000256" key="2">
    <source>
        <dbReference type="PIRSR" id="PIRSR640198-3"/>
    </source>
</evidence>